<dbReference type="PANTHER" id="PTHR42781">
    <property type="entry name" value="SPERMIDINE/PUTRESCINE IMPORT ATP-BINDING PROTEIN POTA"/>
    <property type="match status" value="1"/>
</dbReference>
<reference evidence="5 6" key="1">
    <citation type="submission" date="2020-07" db="EMBL/GenBank/DDBJ databases">
        <authorList>
            <person name="Li M."/>
        </authorList>
    </citation>
    <scope>NUCLEOTIDE SEQUENCE [LARGE SCALE GENOMIC DNA]</scope>
    <source>
        <strain evidence="5 6">DSM 23284</strain>
    </source>
</reference>
<keyword evidence="2" id="KW-0547">Nucleotide-binding</keyword>
<dbReference type="Gene3D" id="3.40.50.300">
    <property type="entry name" value="P-loop containing nucleotide triphosphate hydrolases"/>
    <property type="match status" value="1"/>
</dbReference>
<comment type="caution">
    <text evidence="5">The sequence shown here is derived from an EMBL/GenBank/DDBJ whole genome shotgun (WGS) entry which is preliminary data.</text>
</comment>
<dbReference type="InterPro" id="IPR003593">
    <property type="entry name" value="AAA+_ATPase"/>
</dbReference>
<feature type="domain" description="ABC transporter" evidence="4">
    <location>
        <begin position="17"/>
        <end position="227"/>
    </location>
</feature>
<gene>
    <name evidence="5" type="ORF">H1W37_14165</name>
</gene>
<dbReference type="Pfam" id="PF00005">
    <property type="entry name" value="ABC_tran"/>
    <property type="match status" value="1"/>
</dbReference>
<organism evidence="5 6">
    <name type="scientific">Stappia taiwanensis</name>
    <dbReference type="NCBI Taxonomy" id="992267"/>
    <lineage>
        <taxon>Bacteria</taxon>
        <taxon>Pseudomonadati</taxon>
        <taxon>Pseudomonadota</taxon>
        <taxon>Alphaproteobacteria</taxon>
        <taxon>Hyphomicrobiales</taxon>
        <taxon>Stappiaceae</taxon>
        <taxon>Stappia</taxon>
    </lineage>
</organism>
<dbReference type="InterPro" id="IPR003439">
    <property type="entry name" value="ABC_transporter-like_ATP-bd"/>
</dbReference>
<dbReference type="EMBL" id="JACEON010000013">
    <property type="protein sequence ID" value="MBA4612807.1"/>
    <property type="molecule type" value="Genomic_DNA"/>
</dbReference>
<evidence type="ECO:0000256" key="1">
    <source>
        <dbReference type="ARBA" id="ARBA00022448"/>
    </source>
</evidence>
<protein>
    <submittedName>
        <fullName evidence="5">ATP-binding cassette domain-containing protein</fullName>
    </submittedName>
</protein>
<name>A0A838XSU1_9HYPH</name>
<dbReference type="AlphaFoldDB" id="A0A838XSU1"/>
<dbReference type="PROSITE" id="PS50893">
    <property type="entry name" value="ABC_TRANSPORTER_2"/>
    <property type="match status" value="1"/>
</dbReference>
<proteinExistence type="predicted"/>
<dbReference type="SMART" id="SM00382">
    <property type="entry name" value="AAA"/>
    <property type="match status" value="1"/>
</dbReference>
<keyword evidence="6" id="KW-1185">Reference proteome</keyword>
<dbReference type="InterPro" id="IPR027417">
    <property type="entry name" value="P-loop_NTPase"/>
</dbReference>
<dbReference type="GO" id="GO:0016887">
    <property type="term" value="F:ATP hydrolysis activity"/>
    <property type="evidence" value="ECO:0007669"/>
    <property type="project" value="InterPro"/>
</dbReference>
<keyword evidence="1" id="KW-0813">Transport</keyword>
<reference evidence="5 6" key="2">
    <citation type="submission" date="2020-08" db="EMBL/GenBank/DDBJ databases">
        <title>Stappia taiwanensis sp. nov., isolated from a coastal thermal spring.</title>
        <authorList>
            <person name="Kampfer P."/>
        </authorList>
    </citation>
    <scope>NUCLEOTIDE SEQUENCE [LARGE SCALE GENOMIC DNA]</scope>
    <source>
        <strain evidence="5 6">DSM 23284</strain>
    </source>
</reference>
<dbReference type="Proteomes" id="UP000559404">
    <property type="component" value="Unassembled WGS sequence"/>
</dbReference>
<evidence type="ECO:0000313" key="5">
    <source>
        <dbReference type="EMBL" id="MBA4612807.1"/>
    </source>
</evidence>
<dbReference type="RefSeq" id="WP_181760995.1">
    <property type="nucleotide sequence ID" value="NZ_BMCR01000003.1"/>
</dbReference>
<dbReference type="SUPFAM" id="SSF52540">
    <property type="entry name" value="P-loop containing nucleoside triphosphate hydrolases"/>
    <property type="match status" value="1"/>
</dbReference>
<dbReference type="PANTHER" id="PTHR42781:SF4">
    <property type="entry name" value="SPERMIDINE_PUTRESCINE IMPORT ATP-BINDING PROTEIN POTA"/>
    <property type="match status" value="1"/>
</dbReference>
<evidence type="ECO:0000256" key="2">
    <source>
        <dbReference type="ARBA" id="ARBA00022741"/>
    </source>
</evidence>
<evidence type="ECO:0000259" key="4">
    <source>
        <dbReference type="PROSITE" id="PS50893"/>
    </source>
</evidence>
<dbReference type="GO" id="GO:0005524">
    <property type="term" value="F:ATP binding"/>
    <property type="evidence" value="ECO:0007669"/>
    <property type="project" value="UniProtKB-KW"/>
</dbReference>
<evidence type="ECO:0000313" key="6">
    <source>
        <dbReference type="Proteomes" id="UP000559404"/>
    </source>
</evidence>
<accession>A0A838XSU1</accession>
<sequence length="227" mass="23933">MRDAKPTPAPETPPPAGLVFDGVRIARQGVPLIALDARVAPGEVLTLMGPSGIGKSTLLAYAAGFLDPAFSAQGRVLVGGRDVTDLPAHRRHVGLLFQDPLLFPHLSVGDNLAFALPEAIRGRSARRDAVHQALSEVELGGYDARDPATLSGGQKARIALMRVLVSEPRALLLDEPFSKLDTGLKAQMRDLVFGKARRRGLPVLLVTHDRDDAAAAGGPIIDLSPGA</sequence>
<dbReference type="InterPro" id="IPR050093">
    <property type="entry name" value="ABC_SmlMolc_Importer"/>
</dbReference>
<evidence type="ECO:0000256" key="3">
    <source>
        <dbReference type="ARBA" id="ARBA00022840"/>
    </source>
</evidence>
<keyword evidence="3 5" id="KW-0067">ATP-binding</keyword>